<dbReference type="SMART" id="SM00595">
    <property type="entry name" value="MADF"/>
    <property type="match status" value="1"/>
</dbReference>
<dbReference type="OrthoDB" id="5803771at2759"/>
<name>A0A8S0Z3B3_ARCPL</name>
<comment type="caution">
    <text evidence="5">The sequence shown here is derived from an EMBL/GenBank/DDBJ whole genome shotgun (WGS) entry which is preliminary data.</text>
</comment>
<organism evidence="5 6">
    <name type="scientific">Arctia plantaginis</name>
    <name type="common">Wood tiger moth</name>
    <name type="synonym">Phalaena plantaginis</name>
    <dbReference type="NCBI Taxonomy" id="874455"/>
    <lineage>
        <taxon>Eukaryota</taxon>
        <taxon>Metazoa</taxon>
        <taxon>Ecdysozoa</taxon>
        <taxon>Arthropoda</taxon>
        <taxon>Hexapoda</taxon>
        <taxon>Insecta</taxon>
        <taxon>Pterygota</taxon>
        <taxon>Neoptera</taxon>
        <taxon>Endopterygota</taxon>
        <taxon>Lepidoptera</taxon>
        <taxon>Glossata</taxon>
        <taxon>Ditrysia</taxon>
        <taxon>Noctuoidea</taxon>
        <taxon>Erebidae</taxon>
        <taxon>Arctiinae</taxon>
        <taxon>Arctia</taxon>
    </lineage>
</organism>
<keyword evidence="6" id="KW-1185">Reference proteome</keyword>
<evidence type="ECO:0008006" key="7">
    <source>
        <dbReference type="Google" id="ProtNLM"/>
    </source>
</evidence>
<gene>
    <name evidence="5" type="ORF">APLA_LOCUS2167</name>
</gene>
<dbReference type="GO" id="GO:0005634">
    <property type="term" value="C:nucleus"/>
    <property type="evidence" value="ECO:0007669"/>
    <property type="project" value="UniProtKB-SubCell"/>
</dbReference>
<dbReference type="Pfam" id="PF02944">
    <property type="entry name" value="BESS"/>
    <property type="match status" value="1"/>
</dbReference>
<evidence type="ECO:0000313" key="6">
    <source>
        <dbReference type="Proteomes" id="UP000494106"/>
    </source>
</evidence>
<dbReference type="Pfam" id="PF10545">
    <property type="entry name" value="MADF_DNA_bdg"/>
    <property type="match status" value="1"/>
</dbReference>
<evidence type="ECO:0000256" key="1">
    <source>
        <dbReference type="PROSITE-ProRule" id="PRU00371"/>
    </source>
</evidence>
<sequence>MNENKPRNITEKLIREVQNRPILWDRYNDYHHNRVATDREWLNLSLVLNTHKDILRQKWKNLRDQFQREFRKIPTPDGDSANSYLANYTGKWIYFEQMLFLKDSVKTKQYNHNIEEVEMPEDTIEELIVFEDEPLIKVEDDYSLNSKNPLLQPQNPVREFPSQGCTTDIVNSRHLEAEIDEEVGRKRKASGEPQDRTKRKKFSLAEDPEKIDDDDLHFFKSLLPFMKKLTPIRKLIVRNEIQNILLRENLCDKCNGHSC</sequence>
<dbReference type="InterPro" id="IPR039353">
    <property type="entry name" value="TF_Adf1"/>
</dbReference>
<dbReference type="GO" id="GO:0005667">
    <property type="term" value="C:transcription regulator complex"/>
    <property type="evidence" value="ECO:0007669"/>
    <property type="project" value="TreeGrafter"/>
</dbReference>
<comment type="subcellular location">
    <subcellularLocation>
        <location evidence="1">Nucleus</location>
    </subcellularLocation>
</comment>
<dbReference type="GO" id="GO:0003677">
    <property type="term" value="F:DNA binding"/>
    <property type="evidence" value="ECO:0007669"/>
    <property type="project" value="InterPro"/>
</dbReference>
<dbReference type="PROSITE" id="PS51029">
    <property type="entry name" value="MADF"/>
    <property type="match status" value="1"/>
</dbReference>
<evidence type="ECO:0000256" key="2">
    <source>
        <dbReference type="SAM" id="MobiDB-lite"/>
    </source>
</evidence>
<dbReference type="InterPro" id="IPR006578">
    <property type="entry name" value="MADF-dom"/>
</dbReference>
<protein>
    <recommendedName>
        <fullName evidence="7">MADF domain-containing protein</fullName>
    </recommendedName>
</protein>
<dbReference type="AlphaFoldDB" id="A0A8S0Z3B3"/>
<reference evidence="5 6" key="1">
    <citation type="submission" date="2020-04" db="EMBL/GenBank/DDBJ databases">
        <authorList>
            <person name="Wallbank WR R."/>
            <person name="Pardo Diaz C."/>
            <person name="Kozak K."/>
            <person name="Martin S."/>
            <person name="Jiggins C."/>
            <person name="Moest M."/>
            <person name="Warren A I."/>
            <person name="Byers J.R.P. K."/>
            <person name="Montejo-Kovacevich G."/>
            <person name="Yen C E."/>
        </authorList>
    </citation>
    <scope>NUCLEOTIDE SEQUENCE [LARGE SCALE GENOMIC DNA]</scope>
</reference>
<dbReference type="PANTHER" id="PTHR12243">
    <property type="entry name" value="MADF DOMAIN TRANSCRIPTION FACTOR"/>
    <property type="match status" value="1"/>
</dbReference>
<dbReference type="PANTHER" id="PTHR12243:SF69">
    <property type="entry name" value="SI:CH73-59F11.3"/>
    <property type="match status" value="1"/>
</dbReference>
<dbReference type="GO" id="GO:0006357">
    <property type="term" value="P:regulation of transcription by RNA polymerase II"/>
    <property type="evidence" value="ECO:0007669"/>
    <property type="project" value="TreeGrafter"/>
</dbReference>
<dbReference type="InterPro" id="IPR004210">
    <property type="entry name" value="BESS_motif"/>
</dbReference>
<dbReference type="PROSITE" id="PS51031">
    <property type="entry name" value="BESS"/>
    <property type="match status" value="1"/>
</dbReference>
<feature type="region of interest" description="Disordered" evidence="2">
    <location>
        <begin position="181"/>
        <end position="203"/>
    </location>
</feature>
<feature type="domain" description="BESS" evidence="4">
    <location>
        <begin position="212"/>
        <end position="251"/>
    </location>
</feature>
<evidence type="ECO:0000259" key="3">
    <source>
        <dbReference type="PROSITE" id="PS51029"/>
    </source>
</evidence>
<proteinExistence type="predicted"/>
<evidence type="ECO:0000259" key="4">
    <source>
        <dbReference type="PROSITE" id="PS51031"/>
    </source>
</evidence>
<keyword evidence="1" id="KW-0539">Nucleus</keyword>
<dbReference type="EMBL" id="CADEBC010000172">
    <property type="protein sequence ID" value="CAB3224747.1"/>
    <property type="molecule type" value="Genomic_DNA"/>
</dbReference>
<accession>A0A8S0Z3B3</accession>
<feature type="domain" description="MADF" evidence="3">
    <location>
        <begin position="12"/>
        <end position="106"/>
    </location>
</feature>
<evidence type="ECO:0000313" key="5">
    <source>
        <dbReference type="EMBL" id="CAB3224747.1"/>
    </source>
</evidence>
<dbReference type="Proteomes" id="UP000494106">
    <property type="component" value="Unassembled WGS sequence"/>
</dbReference>